<evidence type="ECO:0000256" key="1">
    <source>
        <dbReference type="SAM" id="MobiDB-lite"/>
    </source>
</evidence>
<gene>
    <name evidence="3" type="ORF">SAMN02745194_03306</name>
</gene>
<dbReference type="STRING" id="198092.SAMN02745194_03306"/>
<evidence type="ECO:0000256" key="2">
    <source>
        <dbReference type="SAM" id="SignalP"/>
    </source>
</evidence>
<dbReference type="RefSeq" id="WP_073136694.1">
    <property type="nucleotide sequence ID" value="NZ_FQZF01000020.1"/>
</dbReference>
<dbReference type="Proteomes" id="UP000184387">
    <property type="component" value="Unassembled WGS sequence"/>
</dbReference>
<keyword evidence="4" id="KW-1185">Reference proteome</keyword>
<evidence type="ECO:0000313" key="4">
    <source>
        <dbReference type="Proteomes" id="UP000184387"/>
    </source>
</evidence>
<feature type="compositionally biased region" description="Basic and acidic residues" evidence="1">
    <location>
        <begin position="192"/>
        <end position="207"/>
    </location>
</feature>
<protein>
    <submittedName>
        <fullName evidence="3">Uncharacterized protein</fullName>
    </submittedName>
</protein>
<feature type="chain" id="PRO_5013314170" evidence="2">
    <location>
        <begin position="22"/>
        <end position="217"/>
    </location>
</feature>
<dbReference type="OrthoDB" id="481082at2"/>
<sequence>MNRRSALLAGLATIVAGPAFSQGSTGRLWFDPTQLPSFSGVVDRYLLTPEGKTDRLIFREGPQVIFPEHVAGDIMAAVPPGRSIIVYGIRARRAPAITLLAWAKDGDTQPRFVDRPSWTFPEYRAADERLEVSGTIRAPLYTPQGDVIGVLLDEGVVIRLPAGVAQVLGDRLSAGRSIAAVGHGASVAERGKALDAERIGESPDRLEPLPAPAERPQ</sequence>
<dbReference type="EMBL" id="FQZF01000020">
    <property type="protein sequence ID" value="SHJ77044.1"/>
    <property type="molecule type" value="Genomic_DNA"/>
</dbReference>
<organism evidence="3 4">
    <name type="scientific">Muricoccus roseus</name>
    <dbReference type="NCBI Taxonomy" id="198092"/>
    <lineage>
        <taxon>Bacteria</taxon>
        <taxon>Pseudomonadati</taxon>
        <taxon>Pseudomonadota</taxon>
        <taxon>Alphaproteobacteria</taxon>
        <taxon>Acetobacterales</taxon>
        <taxon>Roseomonadaceae</taxon>
        <taxon>Muricoccus</taxon>
    </lineage>
</organism>
<accession>A0A1M6M0V8</accession>
<keyword evidence="2" id="KW-0732">Signal</keyword>
<feature type="region of interest" description="Disordered" evidence="1">
    <location>
        <begin position="192"/>
        <end position="217"/>
    </location>
</feature>
<feature type="signal peptide" evidence="2">
    <location>
        <begin position="1"/>
        <end position="21"/>
    </location>
</feature>
<name>A0A1M6M0V8_9PROT</name>
<reference evidence="3 4" key="1">
    <citation type="submission" date="2016-11" db="EMBL/GenBank/DDBJ databases">
        <authorList>
            <person name="Jaros S."/>
            <person name="Januszkiewicz K."/>
            <person name="Wedrychowicz H."/>
        </authorList>
    </citation>
    <scope>NUCLEOTIDE SEQUENCE [LARGE SCALE GENOMIC DNA]</scope>
    <source>
        <strain evidence="3 4">DSM 14916</strain>
    </source>
</reference>
<evidence type="ECO:0000313" key="3">
    <source>
        <dbReference type="EMBL" id="SHJ77044.1"/>
    </source>
</evidence>
<dbReference type="AlphaFoldDB" id="A0A1M6M0V8"/>
<proteinExistence type="predicted"/>